<protein>
    <submittedName>
        <fullName evidence="2">Uncharacterized protein</fullName>
    </submittedName>
</protein>
<sequence>MRKALTDPLDFHLHPGALFFWEEGKYQEYLAEVVEETEVSTCSGFKAGGVFKASKFKNVTVSGIFSCMCARHGSFRPDATVDLQKGEKFINCDYAVAGSLKFAGSTPRVVHSYNVNCQYCQKMAARFAKCFLDVDLSIVKSVIPKWHVSAHREDCQYEFSFYYTPGMGNTDGEAPERNWAVLNPMAPSTREMNTAHRHESLEDHMNNINYHNMLSAARKLVIAFFDTTTNTADRVSEFQQLKESYSPEIVAQWEKLDQKPTCRGRNVSSVFKLDTTMAPTLPQLAKRALDKANALRGAKRVHATDLVDFILEGIELETMRANLCRIRDGQTSDLDGSPATALRDAMTAFADRLEAWLPTHAVFMPRAPLHSSKSSSRGPESFRYFLPSSYSSHQQKLHDLSALGHMERKYQQAQARDALDELRIAIKHRAFRIRGKYSHKAPRGQKAHTRMQGYIDTLNAQVKKYAAEYSRARQALLNLGMSPNSPTFQPLSDSDLKGSAPKEGEGWEVSGLGESHCELSWIWTAPCNEGDVESWSKAADKVQFFRSWARRDRAVEEINKPADLYGFGHNALCVRSRNMYLRLLDTITSGMADLVKEG</sequence>
<dbReference type="AlphaFoldDB" id="A0A067LTB4"/>
<proteinExistence type="predicted"/>
<name>A0A067LTB4_BOTB1</name>
<dbReference type="EMBL" id="KL198133">
    <property type="protein sequence ID" value="KDQ06528.1"/>
    <property type="molecule type" value="Genomic_DNA"/>
</dbReference>
<dbReference type="OrthoDB" id="3235114at2759"/>
<dbReference type="Pfam" id="PF18758">
    <property type="entry name" value="KDZ"/>
    <property type="match status" value="1"/>
</dbReference>
<dbReference type="InParanoid" id="A0A067LTB4"/>
<dbReference type="HOGENOM" id="CLU_003703_13_3_1"/>
<evidence type="ECO:0000313" key="2">
    <source>
        <dbReference type="EMBL" id="KDQ06528.1"/>
    </source>
</evidence>
<dbReference type="InterPro" id="IPR040521">
    <property type="entry name" value="KDZ"/>
</dbReference>
<keyword evidence="3" id="KW-1185">Reference proteome</keyword>
<dbReference type="STRING" id="930990.A0A067LTB4"/>
<dbReference type="Proteomes" id="UP000027195">
    <property type="component" value="Unassembled WGS sequence"/>
</dbReference>
<feature type="compositionally biased region" description="Basic and acidic residues" evidence="1">
    <location>
        <begin position="494"/>
        <end position="505"/>
    </location>
</feature>
<accession>A0A067LTB4</accession>
<feature type="region of interest" description="Disordered" evidence="1">
    <location>
        <begin position="488"/>
        <end position="507"/>
    </location>
</feature>
<reference evidence="3" key="1">
    <citation type="journal article" date="2014" name="Proc. Natl. Acad. Sci. U.S.A.">
        <title>Extensive sampling of basidiomycete genomes demonstrates inadequacy of the white-rot/brown-rot paradigm for wood decay fungi.</title>
        <authorList>
            <person name="Riley R."/>
            <person name="Salamov A.A."/>
            <person name="Brown D.W."/>
            <person name="Nagy L.G."/>
            <person name="Floudas D."/>
            <person name="Held B.W."/>
            <person name="Levasseur A."/>
            <person name="Lombard V."/>
            <person name="Morin E."/>
            <person name="Otillar R."/>
            <person name="Lindquist E.A."/>
            <person name="Sun H."/>
            <person name="LaButti K.M."/>
            <person name="Schmutz J."/>
            <person name="Jabbour D."/>
            <person name="Luo H."/>
            <person name="Baker S.E."/>
            <person name="Pisabarro A.G."/>
            <person name="Walton J.D."/>
            <person name="Blanchette R.A."/>
            <person name="Henrissat B."/>
            <person name="Martin F."/>
            <person name="Cullen D."/>
            <person name="Hibbett D.S."/>
            <person name="Grigoriev I.V."/>
        </authorList>
    </citation>
    <scope>NUCLEOTIDE SEQUENCE [LARGE SCALE GENOMIC DNA]</scope>
    <source>
        <strain evidence="3">FD-172 SS1</strain>
    </source>
</reference>
<gene>
    <name evidence="2" type="ORF">BOTBODRAFT_181522</name>
</gene>
<evidence type="ECO:0000313" key="3">
    <source>
        <dbReference type="Proteomes" id="UP000027195"/>
    </source>
</evidence>
<evidence type="ECO:0000256" key="1">
    <source>
        <dbReference type="SAM" id="MobiDB-lite"/>
    </source>
</evidence>
<organism evidence="2 3">
    <name type="scientific">Botryobasidium botryosum (strain FD-172 SS1)</name>
    <dbReference type="NCBI Taxonomy" id="930990"/>
    <lineage>
        <taxon>Eukaryota</taxon>
        <taxon>Fungi</taxon>
        <taxon>Dikarya</taxon>
        <taxon>Basidiomycota</taxon>
        <taxon>Agaricomycotina</taxon>
        <taxon>Agaricomycetes</taxon>
        <taxon>Cantharellales</taxon>
        <taxon>Botryobasidiaceae</taxon>
        <taxon>Botryobasidium</taxon>
    </lineage>
</organism>